<gene>
    <name evidence="2" type="ORF">SAMN05216550_1086</name>
</gene>
<accession>A0AAQ1GFZ1</accession>
<comment type="caution">
    <text evidence="2">The sequence shown here is derived from an EMBL/GenBank/DDBJ whole genome shotgun (WGS) entry which is preliminary data.</text>
</comment>
<feature type="region of interest" description="Disordered" evidence="1">
    <location>
        <begin position="1"/>
        <end position="42"/>
    </location>
</feature>
<proteinExistence type="predicted"/>
<protein>
    <submittedName>
        <fullName evidence="2">Uncharacterized protein</fullName>
    </submittedName>
</protein>
<dbReference type="RefSeq" id="WP_074983806.1">
    <property type="nucleotide sequence ID" value="NZ_CADFGN010000003.1"/>
</dbReference>
<evidence type="ECO:0000256" key="1">
    <source>
        <dbReference type="SAM" id="MobiDB-lite"/>
    </source>
</evidence>
<name>A0AAQ1GFZ1_9BURK</name>
<evidence type="ECO:0000313" key="3">
    <source>
        <dbReference type="Proteomes" id="UP000183529"/>
    </source>
</evidence>
<evidence type="ECO:0000313" key="2">
    <source>
        <dbReference type="EMBL" id="SEJ74355.1"/>
    </source>
</evidence>
<feature type="compositionally biased region" description="Basic and acidic residues" evidence="1">
    <location>
        <begin position="25"/>
        <end position="34"/>
    </location>
</feature>
<dbReference type="EMBL" id="FNZM01000008">
    <property type="protein sequence ID" value="SEJ74355.1"/>
    <property type="molecule type" value="Genomic_DNA"/>
</dbReference>
<reference evidence="2 3" key="1">
    <citation type="submission" date="2016-10" db="EMBL/GenBank/DDBJ databases">
        <authorList>
            <person name="Varghese N."/>
            <person name="Submissions S."/>
        </authorList>
    </citation>
    <scope>NUCLEOTIDE SEQUENCE [LARGE SCALE GENOMIC DNA]</scope>
    <source>
        <strain evidence="2 3">LMG 22274</strain>
    </source>
</reference>
<dbReference type="Proteomes" id="UP000183529">
    <property type="component" value="Unassembled WGS sequence"/>
</dbReference>
<organism evidence="2 3">
    <name type="scientific">Paraburkholderia tropica</name>
    <dbReference type="NCBI Taxonomy" id="92647"/>
    <lineage>
        <taxon>Bacteria</taxon>
        <taxon>Pseudomonadati</taxon>
        <taxon>Pseudomonadota</taxon>
        <taxon>Betaproteobacteria</taxon>
        <taxon>Burkholderiales</taxon>
        <taxon>Burkholderiaceae</taxon>
        <taxon>Paraburkholderia</taxon>
    </lineage>
</organism>
<dbReference type="AlphaFoldDB" id="A0AAQ1GFZ1"/>
<sequence length="553" mass="59708">MNDQINAGMSTAEVPCNVEPATEPRAADRSEQPENAHAAQAAQRPAFEMIATAYDPHGQNPHHVSEFDHASGRRVRRLLPVHALTSDKRTRDILIKAGVPSPVASATATLTAIASNPPSATGLHDVPHGWVSGCDFGTIYRYGNTAFSSLGPINVYADGLAPEPQQNGDITQLLETLALDHTAATVILVAAHLASLLIHLLDQTPLVIVASGLPEAELQRLTVLADFMFGTRVVAPLLVRRSDTDDALIQFMCSKSRKQAFAHAKIRLDASATTKTREKRIGRAHAPVTLIVTTDANVPGNLASPTPPSGCIEMYLDAPNQAAPTAITQVSSNVAVHHEAIAAVTYIQAVLLNQDKVVRNADTNLPKLIDRYLSAAAGVQNESYALSAVRSFALLRYALTCGRQYGVAPWTRGVADEVMDTCVKRWAAHHRDRETAFERRVIDAVNKLLSTGNHNQRTKFNDCEVRLKSINGHELMLIDSGTFDASVVGRLDKARVLDALRKRRLLVTNGDGSQYQVRVDGGRSRFYAIDVAALRSLHASGMSNPKPAQAAKA</sequence>